<gene>
    <name evidence="1" type="ORF">OXH18_04165</name>
</gene>
<evidence type="ECO:0000313" key="2">
    <source>
        <dbReference type="Proteomes" id="UP001163152"/>
    </source>
</evidence>
<name>A0A9E9CAN3_9CYAN</name>
<sequence length="329" mass="38049">MMTTKPRTGNQRYHFKPFEDETHLECICKLALRGRNVGAYLLKRGQQFSFVFGFKAPGIHTMLSREQAEATLTRIEAGLKGFRSGDRLRIHLHSFADDGERQQELEPLINATDSLETQFLLLAQQRSTRSLTENSERQTKQLYLFATYTIEPGKGMSSDRLEKFLAWMIEQYDTLKGMKERKEYEHYQQMLERAFSYGYLHWENLINSRMGLQASPMTADDLWNYLWQQFNTLHPPPPPQCLVLQDNKGGLSLEEEIQADLHAVSVLIRGEHGHPSHPKADRQWVRVRGKFVGALALGPNPLALFHQNTSFTTSGKRFQMFRIVRWCAS</sequence>
<reference evidence="1" key="1">
    <citation type="submission" date="2022-12" db="EMBL/GenBank/DDBJ databases">
        <title>Polyphasic identification of a Novel Hot-Spring Cyanobacterium Ocullathermofonsia sinensis gen nov. sp. nov. and Genomic Insights on its Adaptations to the Thermal Habitat.</title>
        <authorList>
            <person name="Daroch M."/>
            <person name="Tang J."/>
            <person name="Jiang Y."/>
        </authorList>
    </citation>
    <scope>NUCLEOTIDE SEQUENCE</scope>
    <source>
        <strain evidence="1">PKUAC-SCTA174</strain>
    </source>
</reference>
<organism evidence="1 2">
    <name type="scientific">Thermocoleostomius sinensis A174</name>
    <dbReference type="NCBI Taxonomy" id="2016057"/>
    <lineage>
        <taxon>Bacteria</taxon>
        <taxon>Bacillati</taxon>
        <taxon>Cyanobacteriota</taxon>
        <taxon>Cyanophyceae</taxon>
        <taxon>Oculatellales</taxon>
        <taxon>Oculatellaceae</taxon>
        <taxon>Thermocoleostomius</taxon>
    </lineage>
</organism>
<dbReference type="EMBL" id="CP113797">
    <property type="protein sequence ID" value="WAL61202.1"/>
    <property type="molecule type" value="Genomic_DNA"/>
</dbReference>
<keyword evidence="2" id="KW-1185">Reference proteome</keyword>
<protein>
    <submittedName>
        <fullName evidence="1">Uncharacterized protein</fullName>
    </submittedName>
</protein>
<dbReference type="Proteomes" id="UP001163152">
    <property type="component" value="Chromosome"/>
</dbReference>
<evidence type="ECO:0000313" key="1">
    <source>
        <dbReference type="EMBL" id="WAL61202.1"/>
    </source>
</evidence>
<dbReference type="KEGG" id="tsin:OXH18_04165"/>
<proteinExistence type="predicted"/>
<dbReference type="RefSeq" id="WP_268611159.1">
    <property type="nucleotide sequence ID" value="NZ_CP113797.1"/>
</dbReference>
<dbReference type="AlphaFoldDB" id="A0A9E9CAN3"/>
<accession>A0A9E9CAN3</accession>